<evidence type="ECO:0000256" key="1">
    <source>
        <dbReference type="ARBA" id="ARBA00022827"/>
    </source>
</evidence>
<keyword evidence="1" id="KW-0274">FAD</keyword>
<dbReference type="InterPro" id="IPR006094">
    <property type="entry name" value="Oxid_FAD_bind_N"/>
</dbReference>
<proteinExistence type="predicted"/>
<dbReference type="InterPro" id="IPR016166">
    <property type="entry name" value="FAD-bd_PCMH"/>
</dbReference>
<evidence type="ECO:0000313" key="3">
    <source>
        <dbReference type="EMBL" id="ADN76387.1"/>
    </source>
</evidence>
<dbReference type="InterPro" id="IPR016169">
    <property type="entry name" value="FAD-bd_PCMH_sub2"/>
</dbReference>
<dbReference type="Proteomes" id="UP000006683">
    <property type="component" value="Chromosome"/>
</dbReference>
<dbReference type="SUPFAM" id="SSF56176">
    <property type="entry name" value="FAD-binding/transporter-associated domain-like"/>
    <property type="match status" value="1"/>
</dbReference>
<gene>
    <name evidence="3" type="ordered locus">Fbal_2184</name>
</gene>
<dbReference type="GO" id="GO:0016899">
    <property type="term" value="F:oxidoreductase activity, acting on the CH-OH group of donors, oxygen as acceptor"/>
    <property type="evidence" value="ECO:0007669"/>
    <property type="project" value="InterPro"/>
</dbReference>
<evidence type="ECO:0000313" key="4">
    <source>
        <dbReference type="Proteomes" id="UP000006683"/>
    </source>
</evidence>
<dbReference type="RefSeq" id="WP_013345693.1">
    <property type="nucleotide sequence ID" value="NC_014541.1"/>
</dbReference>
<feature type="domain" description="FAD-binding PCMH-type" evidence="2">
    <location>
        <begin position="13"/>
        <end position="176"/>
    </location>
</feature>
<organism evidence="3 4">
    <name type="scientific">Ferrimonas balearica (strain DSM 9799 / CCM 4581 / KCTC 23876 / PAT)</name>
    <dbReference type="NCBI Taxonomy" id="550540"/>
    <lineage>
        <taxon>Bacteria</taxon>
        <taxon>Pseudomonadati</taxon>
        <taxon>Pseudomonadota</taxon>
        <taxon>Gammaproteobacteria</taxon>
        <taxon>Alteromonadales</taxon>
        <taxon>Ferrimonadaceae</taxon>
        <taxon>Ferrimonas</taxon>
    </lineage>
</organism>
<protein>
    <submittedName>
        <fullName evidence="3">FAD linked oxidase domain protein</fullName>
    </submittedName>
</protein>
<dbReference type="EMBL" id="CP002209">
    <property type="protein sequence ID" value="ADN76387.1"/>
    <property type="molecule type" value="Genomic_DNA"/>
</dbReference>
<dbReference type="InterPro" id="IPR010031">
    <property type="entry name" value="FAD_lactone_oxidase-like"/>
</dbReference>
<dbReference type="GeneID" id="67182383"/>
<dbReference type="GO" id="GO:0071949">
    <property type="term" value="F:FAD binding"/>
    <property type="evidence" value="ECO:0007669"/>
    <property type="project" value="InterPro"/>
</dbReference>
<reference evidence="3 4" key="1">
    <citation type="journal article" date="2010" name="Stand. Genomic Sci.">
        <title>Complete genome sequence of Ferrimonas balearica type strain (PAT).</title>
        <authorList>
            <person name="Nolan M."/>
            <person name="Sikorski J."/>
            <person name="Davenport K."/>
            <person name="Lucas S."/>
            <person name="Glavina Del Rio T."/>
            <person name="Tice H."/>
            <person name="Cheng J."/>
            <person name="Goodwin L."/>
            <person name="Pitluck S."/>
            <person name="Liolios K."/>
            <person name="Ivanova N."/>
            <person name="Mavromatis K."/>
            <person name="Ovchinnikova G."/>
            <person name="Pati A."/>
            <person name="Chen A."/>
            <person name="Palaniappan K."/>
            <person name="Land M."/>
            <person name="Hauser L."/>
            <person name="Chang Y."/>
            <person name="Jeffries C."/>
            <person name="Tapia R."/>
            <person name="Brettin T."/>
            <person name="Detter J."/>
            <person name="Han C."/>
            <person name="Yasawong M."/>
            <person name="Rohde M."/>
            <person name="Tindall B."/>
            <person name="Goker M."/>
            <person name="Woyke T."/>
            <person name="Bristow J."/>
            <person name="Eisen J."/>
            <person name="Markowitz V."/>
            <person name="Hugenholtz P."/>
            <person name="Kyrpides N."/>
            <person name="Klenk H."/>
            <person name="Lapidus A."/>
        </authorList>
    </citation>
    <scope>NUCLEOTIDE SEQUENCE [LARGE SCALE GENOMIC DNA]</scope>
    <source>
        <strain evidence="4">DSM 9799 / CCM 4581 / KCTC 23876 / PAT</strain>
    </source>
</reference>
<dbReference type="AlphaFoldDB" id="E1SVQ6"/>
<accession>E1SVQ6</accession>
<keyword evidence="4" id="KW-1185">Reference proteome</keyword>
<dbReference type="eggNOG" id="COG0277">
    <property type="taxonomic scope" value="Bacteria"/>
</dbReference>
<dbReference type="OrthoDB" id="143770at2"/>
<dbReference type="Pfam" id="PF01565">
    <property type="entry name" value="FAD_binding_4"/>
    <property type="match status" value="1"/>
</dbReference>
<dbReference type="InterPro" id="IPR036318">
    <property type="entry name" value="FAD-bd_PCMH-like_sf"/>
</dbReference>
<keyword evidence="1" id="KW-0285">Flavoprotein</keyword>
<dbReference type="PANTHER" id="PTHR43762:SF1">
    <property type="entry name" value="D-ARABINONO-1,4-LACTONE OXIDASE"/>
    <property type="match status" value="1"/>
</dbReference>
<dbReference type="HOGENOM" id="CLU_032465_0_0_6"/>
<dbReference type="Gene3D" id="3.30.465.10">
    <property type="match status" value="1"/>
</dbReference>
<sequence>MAETCDYLPWGHLPTPPQRVHRLDSPEQLNTLSGSLLPFGLGRSYGDSCVNSEGLLVDTRSWDHYLSFQDGRLRCEAGVTLAQVVQTFVPKGWFLPVTPGTQSVTIGGAIANDVHGKNHHSAGTFGCHVREIGLWRSDRGEVVCSAEQEPELFAATIGGLGLTGLILWAEIQLKPIPGNQVTVQTQPFQDLDEFIALSARHQNTEYTVAWLDCFSAKAGRCRGLFYAGEHSAASKPLRQGWRPRMPFNLPGGVMNRATISAFNELYYRQGLRQPNKQQSLIPFFYPLDGIDQWHRLYGRKGFFQYQCVMPLEAKAGMQSILERIQSAGTGSFLGVLKVFADKPSPGLLSFPQPGICLALDLPNRGESTLSLMRELDAILRDHSGRLYPAKDARMDPNDFQRTYPALEPFRHQCDPRFSSDFWRRVDNGARS</sequence>
<dbReference type="PANTHER" id="PTHR43762">
    <property type="entry name" value="L-GULONOLACTONE OXIDASE"/>
    <property type="match status" value="1"/>
</dbReference>
<evidence type="ECO:0000259" key="2">
    <source>
        <dbReference type="PROSITE" id="PS51387"/>
    </source>
</evidence>
<dbReference type="STRING" id="550540.Fbal_2184"/>
<name>E1SVQ6_FERBD</name>
<dbReference type="PROSITE" id="PS51387">
    <property type="entry name" value="FAD_PCMH"/>
    <property type="match status" value="1"/>
</dbReference>
<dbReference type="KEGG" id="fbl:Fbal_2184"/>